<dbReference type="GO" id="GO:0005524">
    <property type="term" value="F:ATP binding"/>
    <property type="evidence" value="ECO:0007669"/>
    <property type="project" value="UniProtKB-UniRule"/>
</dbReference>
<dbReference type="InterPro" id="IPR018078">
    <property type="entry name" value="DNA-binding_RecF_CS"/>
</dbReference>
<dbReference type="HAMAP" id="MF_00365">
    <property type="entry name" value="RecF"/>
    <property type="match status" value="1"/>
</dbReference>
<dbReference type="Gene3D" id="3.40.50.300">
    <property type="entry name" value="P-loop containing nucleotide triphosphate hydrolases"/>
    <property type="match status" value="1"/>
</dbReference>
<dbReference type="GO" id="GO:0003697">
    <property type="term" value="F:single-stranded DNA binding"/>
    <property type="evidence" value="ECO:0007669"/>
    <property type="project" value="UniProtKB-UniRule"/>
</dbReference>
<evidence type="ECO:0000256" key="10">
    <source>
        <dbReference type="RuleBase" id="RU000578"/>
    </source>
</evidence>
<dbReference type="PROSITE" id="PS00618">
    <property type="entry name" value="RECF_2"/>
    <property type="match status" value="1"/>
</dbReference>
<name>Q2Z017_9CHLR</name>
<keyword evidence="9 10" id="KW-0742">SOS response</keyword>
<accession>Q2Z017</accession>
<evidence type="ECO:0000313" key="12">
    <source>
        <dbReference type="EMBL" id="CAI78548.1"/>
    </source>
</evidence>
<protein>
    <recommendedName>
        <fullName evidence="3 9">DNA replication and repair protein RecF</fullName>
    </recommendedName>
</protein>
<dbReference type="Gene3D" id="1.20.1050.90">
    <property type="entry name" value="RecF/RecN/SMC, N-terminal domain"/>
    <property type="match status" value="1"/>
</dbReference>
<dbReference type="PANTHER" id="PTHR32182:SF0">
    <property type="entry name" value="DNA REPLICATION AND REPAIR PROTEIN RECF"/>
    <property type="match status" value="1"/>
</dbReference>
<feature type="binding site" evidence="9">
    <location>
        <begin position="30"/>
        <end position="37"/>
    </location>
    <ligand>
        <name>ATP</name>
        <dbReference type="ChEBI" id="CHEBI:30616"/>
    </ligand>
</feature>
<dbReference type="SUPFAM" id="SSF52540">
    <property type="entry name" value="P-loop containing nucleoside triphosphate hydrolases"/>
    <property type="match status" value="1"/>
</dbReference>
<comment type="function">
    <text evidence="9 10">The RecF protein is involved in DNA metabolism; it is required for DNA replication and normal SOS inducibility. RecF binds preferentially to single-stranded, linear DNA. It also seems to bind ATP.</text>
</comment>
<dbReference type="NCBIfam" id="TIGR00611">
    <property type="entry name" value="recf"/>
    <property type="match status" value="1"/>
</dbReference>
<keyword evidence="9 10" id="KW-0234">DNA repair</keyword>
<keyword evidence="7 9" id="KW-0067">ATP-binding</keyword>
<comment type="subcellular location">
    <subcellularLocation>
        <location evidence="1 9 10">Cytoplasm</location>
    </subcellularLocation>
</comment>
<evidence type="ECO:0000256" key="6">
    <source>
        <dbReference type="ARBA" id="ARBA00022741"/>
    </source>
</evidence>
<dbReference type="GO" id="GO:0009432">
    <property type="term" value="P:SOS response"/>
    <property type="evidence" value="ECO:0007669"/>
    <property type="project" value="UniProtKB-UniRule"/>
</dbReference>
<dbReference type="GO" id="GO:0006260">
    <property type="term" value="P:DNA replication"/>
    <property type="evidence" value="ECO:0007669"/>
    <property type="project" value="UniProtKB-UniRule"/>
</dbReference>
<evidence type="ECO:0000256" key="4">
    <source>
        <dbReference type="ARBA" id="ARBA00022490"/>
    </source>
</evidence>
<dbReference type="PANTHER" id="PTHR32182">
    <property type="entry name" value="DNA REPLICATION AND REPAIR PROTEIN RECF"/>
    <property type="match status" value="1"/>
</dbReference>
<dbReference type="InterPro" id="IPR027417">
    <property type="entry name" value="P-loop_NTPase"/>
</dbReference>
<evidence type="ECO:0000259" key="11">
    <source>
        <dbReference type="Pfam" id="PF02463"/>
    </source>
</evidence>
<keyword evidence="9 10" id="KW-0227">DNA damage</keyword>
<dbReference type="GO" id="GO:0005737">
    <property type="term" value="C:cytoplasm"/>
    <property type="evidence" value="ECO:0007669"/>
    <property type="project" value="UniProtKB-SubCell"/>
</dbReference>
<dbReference type="AlphaFoldDB" id="Q2Z017"/>
<keyword evidence="5 9" id="KW-0235">DNA replication</keyword>
<reference evidence="12" key="1">
    <citation type="journal article" date="2005" name="Environ. Microbiol.">
        <title>Lateral gene transfer and phylogenetic assignment of environmental fosmid clones.</title>
        <authorList>
            <person name="Nesbo C.L."/>
            <person name="Boucher Y."/>
            <person name="Dlutek M."/>
            <person name="Doolittle F.W."/>
        </authorList>
    </citation>
    <scope>NUCLEOTIDE SEQUENCE</scope>
</reference>
<dbReference type="GO" id="GO:0000731">
    <property type="term" value="P:DNA synthesis involved in DNA repair"/>
    <property type="evidence" value="ECO:0007669"/>
    <property type="project" value="TreeGrafter"/>
</dbReference>
<dbReference type="InterPro" id="IPR003395">
    <property type="entry name" value="RecF/RecN/SMC_N"/>
</dbReference>
<dbReference type="InterPro" id="IPR001238">
    <property type="entry name" value="DNA-binding_RecF"/>
</dbReference>
<keyword evidence="6 9" id="KW-0547">Nucleotide-binding</keyword>
<evidence type="ECO:0000256" key="9">
    <source>
        <dbReference type="HAMAP-Rule" id="MF_00365"/>
    </source>
</evidence>
<evidence type="ECO:0000256" key="2">
    <source>
        <dbReference type="ARBA" id="ARBA00008016"/>
    </source>
</evidence>
<evidence type="ECO:0000256" key="8">
    <source>
        <dbReference type="ARBA" id="ARBA00023125"/>
    </source>
</evidence>
<proteinExistence type="inferred from homology"/>
<organism evidence="12">
    <name type="scientific">uncultured Chloroflexota bacterium</name>
    <dbReference type="NCBI Taxonomy" id="166587"/>
    <lineage>
        <taxon>Bacteria</taxon>
        <taxon>Bacillati</taxon>
        <taxon>Chloroflexota</taxon>
        <taxon>environmental samples</taxon>
    </lineage>
</organism>
<keyword evidence="4 9" id="KW-0963">Cytoplasm</keyword>
<gene>
    <name evidence="9 12" type="primary">recF</name>
</gene>
<keyword evidence="8 9" id="KW-0238">DNA-binding</keyword>
<dbReference type="GO" id="GO:0006302">
    <property type="term" value="P:double-strand break repair"/>
    <property type="evidence" value="ECO:0007669"/>
    <property type="project" value="TreeGrafter"/>
</dbReference>
<evidence type="ECO:0000256" key="7">
    <source>
        <dbReference type="ARBA" id="ARBA00022840"/>
    </source>
</evidence>
<evidence type="ECO:0000256" key="5">
    <source>
        <dbReference type="ARBA" id="ARBA00022705"/>
    </source>
</evidence>
<comment type="similarity">
    <text evidence="2 9 10">Belongs to the RecF family.</text>
</comment>
<feature type="domain" description="RecF/RecN/SMC N-terminal" evidence="11">
    <location>
        <begin position="2"/>
        <end position="383"/>
    </location>
</feature>
<dbReference type="InterPro" id="IPR042174">
    <property type="entry name" value="RecF_2"/>
</dbReference>
<evidence type="ECO:0000256" key="1">
    <source>
        <dbReference type="ARBA" id="ARBA00004496"/>
    </source>
</evidence>
<sequence>MYLTHLSLTNFRNFTRLDLDVPKGSILLVGDNAQGKTSLLEAVYYLATLVSFHASSDRQLINFIEARQPLAVARIVADFSRGTNRHHLEIRLIQESNGQTSLNGNSTHVRKEVLLDGVKCKASTAVGQFNAVLFLPQMLGVIEGSPEERRRYLNLALAQVIAHYPAALSEYTKALSQRNALLKLLNERQGDPAQLDYWDEQIVSNGAQLIYARIHAVQELERLAVRTHRELTRGAEVLRLNYQPSYDPFPVQPGQYALPLDSPVDRSGLTLEGIQQGFAENLNKLRPEEIARGVTTIGPHRDELRFLANGIDLGTYGSRGQVRTAMLSLKIAEVGWMHHKSGQWPVLLLDEVLAELDANRRQDLLERLTQSEQALLTTTDLDLFSSEFVERATRWSVHEGRLNIKANRN</sequence>
<dbReference type="Pfam" id="PF02463">
    <property type="entry name" value="SMC_N"/>
    <property type="match status" value="1"/>
</dbReference>
<evidence type="ECO:0000256" key="3">
    <source>
        <dbReference type="ARBA" id="ARBA00020170"/>
    </source>
</evidence>
<dbReference type="EMBL" id="AJ937764">
    <property type="protein sequence ID" value="CAI78548.1"/>
    <property type="molecule type" value="Genomic_DNA"/>
</dbReference>